<dbReference type="PANTHER" id="PTHR11008">
    <property type="entry name" value="PROTEIN TAKEOUT-LIKE PROTEIN"/>
    <property type="match status" value="1"/>
</dbReference>
<feature type="signal peptide" evidence="1">
    <location>
        <begin position="1"/>
        <end position="20"/>
    </location>
</feature>
<dbReference type="GO" id="GO:0005615">
    <property type="term" value="C:extracellular space"/>
    <property type="evidence" value="ECO:0007669"/>
    <property type="project" value="TreeGrafter"/>
</dbReference>
<feature type="chain" id="PRO_5024299333" description="Lipid-binding serum glycoprotein N-terminal domain-containing protein" evidence="1">
    <location>
        <begin position="21"/>
        <end position="286"/>
    </location>
</feature>
<dbReference type="PANTHER" id="PTHR11008:SF29">
    <property type="entry name" value="IP17226P"/>
    <property type="match status" value="1"/>
</dbReference>
<keyword evidence="3" id="KW-1185">Reference proteome</keyword>
<sequence>MKLLHKFIVFAICFTYPALGESMNMTLLRTNSRIFENEIKQGIECLKQIIKEGISGVSLDPFRWPMFPLDIHNDVISSNLLLSNILFDGLSGFVADPASLNVIIWGGAKLSAKFGLTFDSLNLGTNYDGSLKLMQMINLFGTGKFKLLLKQLQLGLEFEIGINPIKISQFEAKIGLPSTQCEVTGLFHDEYLSKIITGQMEDTLNSLAIEQQSALNTLINEKLAPIIEMINKSLANLSLQDVINLVTGNGSKGDSPKDCKLAFFKGFSFLNEQFPGTFDHYYKWVQ</sequence>
<dbReference type="Pfam" id="PF06585">
    <property type="entry name" value="JHBP"/>
    <property type="match status" value="1"/>
</dbReference>
<keyword evidence="1" id="KW-0732">Signal</keyword>
<name>A0A5N4ASG4_PHOPY</name>
<dbReference type="SMART" id="SM00700">
    <property type="entry name" value="JHBP"/>
    <property type="match status" value="1"/>
</dbReference>
<organism evidence="2 3">
    <name type="scientific">Photinus pyralis</name>
    <name type="common">Common eastern firefly</name>
    <name type="synonym">Lampyris pyralis</name>
    <dbReference type="NCBI Taxonomy" id="7054"/>
    <lineage>
        <taxon>Eukaryota</taxon>
        <taxon>Metazoa</taxon>
        <taxon>Ecdysozoa</taxon>
        <taxon>Arthropoda</taxon>
        <taxon>Hexapoda</taxon>
        <taxon>Insecta</taxon>
        <taxon>Pterygota</taxon>
        <taxon>Neoptera</taxon>
        <taxon>Endopterygota</taxon>
        <taxon>Coleoptera</taxon>
        <taxon>Polyphaga</taxon>
        <taxon>Elateriformia</taxon>
        <taxon>Elateroidea</taxon>
        <taxon>Lampyridae</taxon>
        <taxon>Lampyrinae</taxon>
        <taxon>Photinus</taxon>
    </lineage>
</organism>
<dbReference type="OrthoDB" id="6778767at2759"/>
<dbReference type="InParanoid" id="A0A5N4ASG4"/>
<dbReference type="EMBL" id="VVIM01000004">
    <property type="protein sequence ID" value="KAB0800256.1"/>
    <property type="molecule type" value="Genomic_DNA"/>
</dbReference>
<evidence type="ECO:0000313" key="3">
    <source>
        <dbReference type="Proteomes" id="UP000327044"/>
    </source>
</evidence>
<accession>A0A5N4ASG4</accession>
<dbReference type="Gene3D" id="3.15.10.30">
    <property type="entry name" value="Haemolymph juvenile hormone binding protein"/>
    <property type="match status" value="1"/>
</dbReference>
<dbReference type="AlphaFoldDB" id="A0A5N4ASG4"/>
<dbReference type="Proteomes" id="UP000327044">
    <property type="component" value="Unassembled WGS sequence"/>
</dbReference>
<comment type="caution">
    <text evidence="2">The sequence shown here is derived from an EMBL/GenBank/DDBJ whole genome shotgun (WGS) entry which is preliminary data.</text>
</comment>
<dbReference type="InterPro" id="IPR038606">
    <property type="entry name" value="To_sf"/>
</dbReference>
<evidence type="ECO:0000313" key="2">
    <source>
        <dbReference type="EMBL" id="KAB0800256.1"/>
    </source>
</evidence>
<evidence type="ECO:0008006" key="4">
    <source>
        <dbReference type="Google" id="ProtNLM"/>
    </source>
</evidence>
<protein>
    <recommendedName>
        <fullName evidence="4">Lipid-binding serum glycoprotein N-terminal domain-containing protein</fullName>
    </recommendedName>
</protein>
<dbReference type="InterPro" id="IPR010562">
    <property type="entry name" value="Haemolymph_juvenile_hormone-bd"/>
</dbReference>
<reference evidence="2 3" key="1">
    <citation type="journal article" date="2018" name="Elife">
        <title>Firefly genomes illuminate parallel origins of bioluminescence in beetles.</title>
        <authorList>
            <person name="Fallon T.R."/>
            <person name="Lower S.E."/>
            <person name="Chang C.H."/>
            <person name="Bessho-Uehara M."/>
            <person name="Martin G.J."/>
            <person name="Bewick A.J."/>
            <person name="Behringer M."/>
            <person name="Debat H.J."/>
            <person name="Wong I."/>
            <person name="Day J.C."/>
            <person name="Suvorov A."/>
            <person name="Silva C.J."/>
            <person name="Stanger-Hall K.F."/>
            <person name="Hall D.W."/>
            <person name="Schmitz R.J."/>
            <person name="Nelson D.R."/>
            <person name="Lewis S.M."/>
            <person name="Shigenobu S."/>
            <person name="Bybee S.M."/>
            <person name="Larracuente A.M."/>
            <person name="Oba Y."/>
            <person name="Weng J.K."/>
        </authorList>
    </citation>
    <scope>NUCLEOTIDE SEQUENCE [LARGE SCALE GENOMIC DNA]</scope>
    <source>
        <strain evidence="2">1611_PpyrPB1</strain>
        <tissue evidence="2">Whole body</tissue>
    </source>
</reference>
<proteinExistence type="predicted"/>
<gene>
    <name evidence="2" type="ORF">PPYR_05996</name>
</gene>
<evidence type="ECO:0000256" key="1">
    <source>
        <dbReference type="SAM" id="SignalP"/>
    </source>
</evidence>